<dbReference type="Proteomes" id="UP000095767">
    <property type="component" value="Unassembled WGS sequence"/>
</dbReference>
<dbReference type="OrthoDB" id="686253at2759"/>
<dbReference type="GO" id="GO:0005198">
    <property type="term" value="F:structural molecule activity"/>
    <property type="evidence" value="ECO:0007669"/>
    <property type="project" value="InterPro"/>
</dbReference>
<sequence length="66" mass="7319">LLRVEAATTGYSSNPQRLVYACEAFMEAVGSAAEAATLMWAEEPGKPVLYDRDVFEETFQLTWTDA</sequence>
<dbReference type="EMBL" id="LWDX02038520">
    <property type="protein sequence ID" value="OEL24973.1"/>
    <property type="molecule type" value="Genomic_DNA"/>
</dbReference>
<gene>
    <name evidence="1" type="ORF">BAE44_0014005</name>
</gene>
<protein>
    <submittedName>
        <fullName evidence="1">Uncharacterized protein</fullName>
    </submittedName>
</protein>
<comment type="caution">
    <text evidence="1">The sequence shown here is derived from an EMBL/GenBank/DDBJ whole genome shotgun (WGS) entry which is preliminary data.</text>
</comment>
<proteinExistence type="predicted"/>
<dbReference type="AlphaFoldDB" id="A0A1E5VIK3"/>
<reference evidence="1 2" key="1">
    <citation type="submission" date="2016-09" db="EMBL/GenBank/DDBJ databases">
        <title>The draft genome of Dichanthelium oligosanthes: A C3 panicoid grass species.</title>
        <authorList>
            <person name="Studer A.J."/>
            <person name="Schnable J.C."/>
            <person name="Brutnell T.P."/>
        </authorList>
    </citation>
    <scope>NUCLEOTIDE SEQUENCE [LARGE SCALE GENOMIC DNA]</scope>
    <source>
        <strain evidence="2">cv. Kellogg 1175</strain>
        <tissue evidence="1">Leaf</tissue>
    </source>
</reference>
<feature type="non-terminal residue" evidence="1">
    <location>
        <position position="1"/>
    </location>
</feature>
<dbReference type="InterPro" id="IPR001337">
    <property type="entry name" value="TMV-like_coat"/>
</dbReference>
<evidence type="ECO:0000313" key="2">
    <source>
        <dbReference type="Proteomes" id="UP000095767"/>
    </source>
</evidence>
<keyword evidence="2" id="KW-1185">Reference proteome</keyword>
<accession>A0A1E5VIK3</accession>
<evidence type="ECO:0000313" key="1">
    <source>
        <dbReference type="EMBL" id="OEL24973.1"/>
    </source>
</evidence>
<organism evidence="1 2">
    <name type="scientific">Dichanthelium oligosanthes</name>
    <dbReference type="NCBI Taxonomy" id="888268"/>
    <lineage>
        <taxon>Eukaryota</taxon>
        <taxon>Viridiplantae</taxon>
        <taxon>Streptophyta</taxon>
        <taxon>Embryophyta</taxon>
        <taxon>Tracheophyta</taxon>
        <taxon>Spermatophyta</taxon>
        <taxon>Magnoliopsida</taxon>
        <taxon>Liliopsida</taxon>
        <taxon>Poales</taxon>
        <taxon>Poaceae</taxon>
        <taxon>PACMAD clade</taxon>
        <taxon>Panicoideae</taxon>
        <taxon>Panicodae</taxon>
        <taxon>Paniceae</taxon>
        <taxon>Dichantheliinae</taxon>
        <taxon>Dichanthelium</taxon>
    </lineage>
</organism>
<dbReference type="Pfam" id="PF00721">
    <property type="entry name" value="TMV_coat"/>
    <property type="match status" value="1"/>
</dbReference>
<name>A0A1E5VIK3_9POAL</name>